<keyword evidence="2" id="KW-1185">Reference proteome</keyword>
<sequence>MGLDCERVRSLSTPFSSSAAITRLITQHSFLLLLDSLSYLLTPLSSAQWAGPDRLWIDQFLEKKTKSRIAGETGKRFTETVA</sequence>
<protein>
    <submittedName>
        <fullName evidence="1">Uncharacterized protein</fullName>
    </submittedName>
</protein>
<accession>A0A4V6A6V6</accession>
<name>A0A4V6A6V6_STECR</name>
<evidence type="ECO:0000313" key="2">
    <source>
        <dbReference type="Proteomes" id="UP000298663"/>
    </source>
</evidence>
<proteinExistence type="predicted"/>
<dbReference type="AlphaFoldDB" id="A0A4V6A6V6"/>
<dbReference type="EMBL" id="AZBU02000002">
    <property type="protein sequence ID" value="TKR96455.1"/>
    <property type="molecule type" value="Genomic_DNA"/>
</dbReference>
<evidence type="ECO:0000313" key="1">
    <source>
        <dbReference type="EMBL" id="TKR96455.1"/>
    </source>
</evidence>
<dbReference type="Proteomes" id="UP000298663">
    <property type="component" value="Unassembled WGS sequence"/>
</dbReference>
<reference evidence="1 2" key="2">
    <citation type="journal article" date="2019" name="G3 (Bethesda)">
        <title>Hybrid Assembly of the Genome of the Entomopathogenic Nematode Steinernema carpocapsae Identifies the X-Chromosome.</title>
        <authorList>
            <person name="Serra L."/>
            <person name="Macchietto M."/>
            <person name="Macias-Munoz A."/>
            <person name="McGill C.J."/>
            <person name="Rodriguez I.M."/>
            <person name="Rodriguez B."/>
            <person name="Murad R."/>
            <person name="Mortazavi A."/>
        </authorList>
    </citation>
    <scope>NUCLEOTIDE SEQUENCE [LARGE SCALE GENOMIC DNA]</scope>
    <source>
        <strain evidence="1 2">ALL</strain>
    </source>
</reference>
<comment type="caution">
    <text evidence="1">The sequence shown here is derived from an EMBL/GenBank/DDBJ whole genome shotgun (WGS) entry which is preliminary data.</text>
</comment>
<organism evidence="1 2">
    <name type="scientific">Steinernema carpocapsae</name>
    <name type="common">Entomopathogenic nematode</name>
    <dbReference type="NCBI Taxonomy" id="34508"/>
    <lineage>
        <taxon>Eukaryota</taxon>
        <taxon>Metazoa</taxon>
        <taxon>Ecdysozoa</taxon>
        <taxon>Nematoda</taxon>
        <taxon>Chromadorea</taxon>
        <taxon>Rhabditida</taxon>
        <taxon>Tylenchina</taxon>
        <taxon>Panagrolaimomorpha</taxon>
        <taxon>Strongyloidoidea</taxon>
        <taxon>Steinernematidae</taxon>
        <taxon>Steinernema</taxon>
    </lineage>
</organism>
<reference evidence="1 2" key="1">
    <citation type="journal article" date="2015" name="Genome Biol.">
        <title>Comparative genomics of Steinernema reveals deeply conserved gene regulatory networks.</title>
        <authorList>
            <person name="Dillman A.R."/>
            <person name="Macchietto M."/>
            <person name="Porter C.F."/>
            <person name="Rogers A."/>
            <person name="Williams B."/>
            <person name="Antoshechkin I."/>
            <person name="Lee M.M."/>
            <person name="Goodwin Z."/>
            <person name="Lu X."/>
            <person name="Lewis E.E."/>
            <person name="Goodrich-Blair H."/>
            <person name="Stock S.P."/>
            <person name="Adams B.J."/>
            <person name="Sternberg P.W."/>
            <person name="Mortazavi A."/>
        </authorList>
    </citation>
    <scope>NUCLEOTIDE SEQUENCE [LARGE SCALE GENOMIC DNA]</scope>
    <source>
        <strain evidence="1 2">ALL</strain>
    </source>
</reference>
<gene>
    <name evidence="1" type="ORF">L596_010469</name>
</gene>